<evidence type="ECO:0000313" key="1">
    <source>
        <dbReference type="EMBL" id="KAL3877437.1"/>
    </source>
</evidence>
<protein>
    <submittedName>
        <fullName evidence="1">Uncharacterized protein</fullName>
    </submittedName>
</protein>
<comment type="caution">
    <text evidence="1">The sequence shown here is derived from an EMBL/GenBank/DDBJ whole genome shotgun (WGS) entry which is preliminary data.</text>
</comment>
<accession>A0ABD3WUG7</accession>
<dbReference type="EMBL" id="JBJQND010000005">
    <property type="protein sequence ID" value="KAL3877437.1"/>
    <property type="molecule type" value="Genomic_DNA"/>
</dbReference>
<proteinExistence type="predicted"/>
<gene>
    <name evidence="1" type="ORF">ACJMK2_035143</name>
</gene>
<sequence>MSATESTEQIRQKYPQGKITDRIKKHGRHKISKGPDGVVYPIATRVNRDATARANLSRKYQRVQRYQLLLDILAGSGNQYQVELINGGISFTKAN</sequence>
<organism evidence="1 2">
    <name type="scientific">Sinanodonta woodiana</name>
    <name type="common">Chinese pond mussel</name>
    <name type="synonym">Anodonta woodiana</name>
    <dbReference type="NCBI Taxonomy" id="1069815"/>
    <lineage>
        <taxon>Eukaryota</taxon>
        <taxon>Metazoa</taxon>
        <taxon>Spiralia</taxon>
        <taxon>Lophotrochozoa</taxon>
        <taxon>Mollusca</taxon>
        <taxon>Bivalvia</taxon>
        <taxon>Autobranchia</taxon>
        <taxon>Heteroconchia</taxon>
        <taxon>Palaeoheterodonta</taxon>
        <taxon>Unionida</taxon>
        <taxon>Unionoidea</taxon>
        <taxon>Unionidae</taxon>
        <taxon>Unioninae</taxon>
        <taxon>Sinanodonta</taxon>
    </lineage>
</organism>
<name>A0ABD3WUG7_SINWO</name>
<dbReference type="Proteomes" id="UP001634394">
    <property type="component" value="Unassembled WGS sequence"/>
</dbReference>
<dbReference type="AlphaFoldDB" id="A0ABD3WUG7"/>
<reference evidence="1 2" key="1">
    <citation type="submission" date="2024-11" db="EMBL/GenBank/DDBJ databases">
        <title>Chromosome-level genome assembly of the freshwater bivalve Anodonta woodiana.</title>
        <authorList>
            <person name="Chen X."/>
        </authorList>
    </citation>
    <scope>NUCLEOTIDE SEQUENCE [LARGE SCALE GENOMIC DNA]</scope>
    <source>
        <strain evidence="1">MN2024</strain>
        <tissue evidence="1">Gills</tissue>
    </source>
</reference>
<evidence type="ECO:0000313" key="2">
    <source>
        <dbReference type="Proteomes" id="UP001634394"/>
    </source>
</evidence>
<keyword evidence="2" id="KW-1185">Reference proteome</keyword>